<evidence type="ECO:0000259" key="19">
    <source>
        <dbReference type="PROSITE" id="PS50011"/>
    </source>
</evidence>
<dbReference type="AlphaFoldDB" id="A0ABD1TCZ6"/>
<evidence type="ECO:0000313" key="22">
    <source>
        <dbReference type="Proteomes" id="UP001604277"/>
    </source>
</evidence>
<feature type="transmembrane region" description="Helical" evidence="18">
    <location>
        <begin position="308"/>
        <end position="333"/>
    </location>
</feature>
<evidence type="ECO:0000256" key="8">
    <source>
        <dbReference type="ARBA" id="ARBA00022741"/>
    </source>
</evidence>
<evidence type="ECO:0000256" key="16">
    <source>
        <dbReference type="ARBA" id="ARBA00047951"/>
    </source>
</evidence>
<dbReference type="Pfam" id="PF07714">
    <property type="entry name" value="PK_Tyr_Ser-Thr"/>
    <property type="match status" value="1"/>
</dbReference>
<organism evidence="21 22">
    <name type="scientific">Forsythia ovata</name>
    <dbReference type="NCBI Taxonomy" id="205694"/>
    <lineage>
        <taxon>Eukaryota</taxon>
        <taxon>Viridiplantae</taxon>
        <taxon>Streptophyta</taxon>
        <taxon>Embryophyta</taxon>
        <taxon>Tracheophyta</taxon>
        <taxon>Spermatophyta</taxon>
        <taxon>Magnoliopsida</taxon>
        <taxon>eudicotyledons</taxon>
        <taxon>Gunneridae</taxon>
        <taxon>Pentapetalae</taxon>
        <taxon>asterids</taxon>
        <taxon>lamiids</taxon>
        <taxon>Lamiales</taxon>
        <taxon>Oleaceae</taxon>
        <taxon>Forsythieae</taxon>
        <taxon>Forsythia</taxon>
    </lineage>
</organism>
<dbReference type="FunFam" id="1.10.510.10:FF:000336">
    <property type="entry name" value="Cysteine-rich receptor-like protein kinase 2"/>
    <property type="match status" value="1"/>
</dbReference>
<dbReference type="Gene3D" id="3.30.200.20">
    <property type="entry name" value="Phosphorylase Kinase, domain 1"/>
    <property type="match status" value="1"/>
</dbReference>
<evidence type="ECO:0000256" key="5">
    <source>
        <dbReference type="ARBA" id="ARBA00022692"/>
    </source>
</evidence>
<dbReference type="SMART" id="SM00220">
    <property type="entry name" value="S_TKc"/>
    <property type="match status" value="1"/>
</dbReference>
<keyword evidence="12 18" id="KW-0472">Membrane</keyword>
<dbReference type="PANTHER" id="PTHR47973">
    <property type="entry name" value="CYSTEINE-RICH RECEPTOR-LIKE PROTEIN KINASE 3"/>
    <property type="match status" value="1"/>
</dbReference>
<keyword evidence="7" id="KW-0677">Repeat</keyword>
<evidence type="ECO:0000256" key="17">
    <source>
        <dbReference type="PROSITE-ProRule" id="PRU10141"/>
    </source>
</evidence>
<dbReference type="PROSITE" id="PS51473">
    <property type="entry name" value="GNK2"/>
    <property type="match status" value="2"/>
</dbReference>
<gene>
    <name evidence="21" type="ORF">Fot_34072</name>
</gene>
<keyword evidence="14" id="KW-0325">Glycoprotein</keyword>
<evidence type="ECO:0000256" key="14">
    <source>
        <dbReference type="ARBA" id="ARBA00023180"/>
    </source>
</evidence>
<feature type="binding site" evidence="17">
    <location>
        <position position="402"/>
    </location>
    <ligand>
        <name>ATP</name>
        <dbReference type="ChEBI" id="CHEBI:30616"/>
    </ligand>
</feature>
<dbReference type="FunFam" id="3.30.200.20:FF:001208">
    <property type="entry name" value="Putative DUF26-domain receptor-like protein kinase family protein"/>
    <property type="match status" value="1"/>
</dbReference>
<keyword evidence="8 17" id="KW-0547">Nucleotide-binding</keyword>
<keyword evidence="5 18" id="KW-0812">Transmembrane</keyword>
<proteinExistence type="predicted"/>
<reference evidence="22" key="1">
    <citation type="submission" date="2024-07" db="EMBL/GenBank/DDBJ databases">
        <title>Two chromosome-level genome assemblies of Korean endemic species Abeliophyllum distichum and Forsythia ovata (Oleaceae).</title>
        <authorList>
            <person name="Jang H."/>
        </authorList>
    </citation>
    <scope>NUCLEOTIDE SEQUENCE [LARGE SCALE GENOMIC DNA]</scope>
</reference>
<dbReference type="InterPro" id="IPR017441">
    <property type="entry name" value="Protein_kinase_ATP_BS"/>
</dbReference>
<keyword evidence="10 17" id="KW-0067">ATP-binding</keyword>
<evidence type="ECO:0000256" key="4">
    <source>
        <dbReference type="ARBA" id="ARBA00022679"/>
    </source>
</evidence>
<sequence length="693" mass="76901">MPLLVIRVHGQVRPALKPSSENMTCVQISLHHLLKINSYIKKSLETNASLLVEWKATIQKLRDAILGEPRAQVVQIMCGNQHTQNTTIYIPNFVATMEKLSAQMRTSGFGISVTSSGPNTNYALGDCYGDLSLDECVLCYAEARAILPRCFPFNGGKVFLDGCFVRAESYSFFQEYTGPNDRTVCGNRTQKSSAFQVSARQAVVQVVSAAPNNERYAGYARSQVPVLGTTNESAYVIADCWRTLSDSDCRACLENASASILGCFPWSEGRALNAGCFMRYSDTNFLNPIQGNGSLNSTQGNGSSRGKITIIVVATVSSILVLVIGAVIGVYIWNHITKQKKRKGHGAAEKRGNPLYDSCLNFKYSTLEKATGSFDEANKLGQGGFGTVYKGVLLDGREIAVKRLFFNNKHRAANFYNEVNIISSVEHKNLVRLLGCSFSGPESLLVYEFLPNKSLDFFIFDPSKGKALNWEKRFEIIVGTAEGLVYLHENTKTRIVHRDIKASNILLDSRFCVKIADFGLARSFQEDKSHISTAIAGTLGYMAPEYLAHVQLTEKADVYSFGVLLLEIVTGRQNNRSKASQYSSDSSLTIVWKHFRQLTVDELFDPNLMLHNYSNIDVKMEILRVVHVGLLCTQEIPSLRPSMSKAIEMLVMKEENLPTPTNPPYIYETIELNDNQPNPVSVATTSQSTFYPR</sequence>
<dbReference type="InterPro" id="IPR001245">
    <property type="entry name" value="Ser-Thr/Tyr_kinase_cat_dom"/>
</dbReference>
<evidence type="ECO:0000256" key="7">
    <source>
        <dbReference type="ARBA" id="ARBA00022737"/>
    </source>
</evidence>
<evidence type="ECO:0000256" key="10">
    <source>
        <dbReference type="ARBA" id="ARBA00022840"/>
    </source>
</evidence>
<dbReference type="CDD" id="cd23509">
    <property type="entry name" value="Gnk2-like"/>
    <property type="match status" value="2"/>
</dbReference>
<dbReference type="InterPro" id="IPR038408">
    <property type="entry name" value="GNK2_sf"/>
</dbReference>
<evidence type="ECO:0000313" key="21">
    <source>
        <dbReference type="EMBL" id="KAL2510425.1"/>
    </source>
</evidence>
<feature type="domain" description="Gnk2-homologous" evidence="20">
    <location>
        <begin position="177"/>
        <end position="285"/>
    </location>
</feature>
<dbReference type="PROSITE" id="PS00107">
    <property type="entry name" value="PROTEIN_KINASE_ATP"/>
    <property type="match status" value="1"/>
</dbReference>
<keyword evidence="3" id="KW-0597">Phosphoprotein</keyword>
<dbReference type="GO" id="GO:0005524">
    <property type="term" value="F:ATP binding"/>
    <property type="evidence" value="ECO:0007669"/>
    <property type="project" value="UniProtKB-UniRule"/>
</dbReference>
<keyword evidence="4" id="KW-0808">Transferase</keyword>
<dbReference type="Gene3D" id="3.30.430.20">
    <property type="entry name" value="Gnk2 domain, C-X8-C-X2-C motif"/>
    <property type="match status" value="2"/>
</dbReference>
<keyword evidence="9" id="KW-0418">Kinase</keyword>
<dbReference type="FunFam" id="3.30.430.20:FF:000015">
    <property type="entry name" value="Cysteine-rich receptor-like protein kinase 3"/>
    <property type="match status" value="1"/>
</dbReference>
<dbReference type="EMBL" id="JBFOLJ010000009">
    <property type="protein sequence ID" value="KAL2510425.1"/>
    <property type="molecule type" value="Genomic_DNA"/>
</dbReference>
<evidence type="ECO:0000256" key="12">
    <source>
        <dbReference type="ARBA" id="ARBA00023136"/>
    </source>
</evidence>
<comment type="subcellular location">
    <subcellularLocation>
        <location evidence="1">Membrane</location>
        <topology evidence="1">Single-pass membrane protein</topology>
    </subcellularLocation>
</comment>
<dbReference type="CDD" id="cd14066">
    <property type="entry name" value="STKc_IRAK"/>
    <property type="match status" value="1"/>
</dbReference>
<evidence type="ECO:0000256" key="18">
    <source>
        <dbReference type="SAM" id="Phobius"/>
    </source>
</evidence>
<evidence type="ECO:0000256" key="2">
    <source>
        <dbReference type="ARBA" id="ARBA00022527"/>
    </source>
</evidence>
<evidence type="ECO:0000259" key="20">
    <source>
        <dbReference type="PROSITE" id="PS51473"/>
    </source>
</evidence>
<comment type="catalytic activity">
    <reaction evidence="15">
        <text>L-seryl-[protein] + ATP = O-phospho-L-seryl-[protein] + ADP + H(+)</text>
        <dbReference type="Rhea" id="RHEA:17989"/>
        <dbReference type="Rhea" id="RHEA-COMP:9863"/>
        <dbReference type="Rhea" id="RHEA-COMP:11604"/>
        <dbReference type="ChEBI" id="CHEBI:15378"/>
        <dbReference type="ChEBI" id="CHEBI:29999"/>
        <dbReference type="ChEBI" id="CHEBI:30616"/>
        <dbReference type="ChEBI" id="CHEBI:83421"/>
        <dbReference type="ChEBI" id="CHEBI:456216"/>
    </reaction>
</comment>
<dbReference type="Proteomes" id="UP001604277">
    <property type="component" value="Unassembled WGS sequence"/>
</dbReference>
<evidence type="ECO:0000256" key="11">
    <source>
        <dbReference type="ARBA" id="ARBA00022989"/>
    </source>
</evidence>
<keyword evidence="22" id="KW-1185">Reference proteome</keyword>
<dbReference type="PROSITE" id="PS00108">
    <property type="entry name" value="PROTEIN_KINASE_ST"/>
    <property type="match status" value="1"/>
</dbReference>
<dbReference type="FunFam" id="3.30.430.20:FF:000005">
    <property type="entry name" value="Cysteine-rich receptor-like protein kinase 2"/>
    <property type="match status" value="1"/>
</dbReference>
<dbReference type="GO" id="GO:0016020">
    <property type="term" value="C:membrane"/>
    <property type="evidence" value="ECO:0007669"/>
    <property type="project" value="UniProtKB-SubCell"/>
</dbReference>
<evidence type="ECO:0000256" key="13">
    <source>
        <dbReference type="ARBA" id="ARBA00023170"/>
    </source>
</evidence>
<evidence type="ECO:0000256" key="1">
    <source>
        <dbReference type="ARBA" id="ARBA00004167"/>
    </source>
</evidence>
<comment type="catalytic activity">
    <reaction evidence="16">
        <text>L-threonyl-[protein] + ATP = O-phospho-L-threonyl-[protein] + ADP + H(+)</text>
        <dbReference type="Rhea" id="RHEA:46608"/>
        <dbReference type="Rhea" id="RHEA-COMP:11060"/>
        <dbReference type="Rhea" id="RHEA-COMP:11605"/>
        <dbReference type="ChEBI" id="CHEBI:15378"/>
        <dbReference type="ChEBI" id="CHEBI:30013"/>
        <dbReference type="ChEBI" id="CHEBI:30616"/>
        <dbReference type="ChEBI" id="CHEBI:61977"/>
        <dbReference type="ChEBI" id="CHEBI:456216"/>
    </reaction>
</comment>
<accession>A0ABD1TCZ6</accession>
<feature type="domain" description="Gnk2-homologous" evidence="20">
    <location>
        <begin position="71"/>
        <end position="172"/>
    </location>
</feature>
<name>A0ABD1TCZ6_9LAMI</name>
<dbReference type="InterPro" id="IPR002902">
    <property type="entry name" value="GNK2"/>
</dbReference>
<keyword evidence="11 18" id="KW-1133">Transmembrane helix</keyword>
<evidence type="ECO:0000256" key="3">
    <source>
        <dbReference type="ARBA" id="ARBA00022553"/>
    </source>
</evidence>
<protein>
    <submittedName>
        <fullName evidence="21">Cysteine-rich receptor-like protein kinase 2</fullName>
    </submittedName>
</protein>
<dbReference type="InterPro" id="IPR052059">
    <property type="entry name" value="CR_Ser/Thr_kinase"/>
</dbReference>
<keyword evidence="6" id="KW-0732">Signal</keyword>
<keyword evidence="2" id="KW-0723">Serine/threonine-protein kinase</keyword>
<dbReference type="Gene3D" id="1.10.510.10">
    <property type="entry name" value="Transferase(Phosphotransferase) domain 1"/>
    <property type="match status" value="1"/>
</dbReference>
<evidence type="ECO:0000256" key="9">
    <source>
        <dbReference type="ARBA" id="ARBA00022777"/>
    </source>
</evidence>
<dbReference type="InterPro" id="IPR008271">
    <property type="entry name" value="Ser/Thr_kinase_AS"/>
</dbReference>
<dbReference type="GO" id="GO:0004674">
    <property type="term" value="F:protein serine/threonine kinase activity"/>
    <property type="evidence" value="ECO:0007669"/>
    <property type="project" value="UniProtKB-KW"/>
</dbReference>
<dbReference type="SUPFAM" id="SSF56112">
    <property type="entry name" value="Protein kinase-like (PK-like)"/>
    <property type="match status" value="1"/>
</dbReference>
<comment type="caution">
    <text evidence="21">The sequence shown here is derived from an EMBL/GenBank/DDBJ whole genome shotgun (WGS) entry which is preliminary data.</text>
</comment>
<dbReference type="PROSITE" id="PS50011">
    <property type="entry name" value="PROTEIN_KINASE_DOM"/>
    <property type="match status" value="1"/>
</dbReference>
<keyword evidence="13" id="KW-0675">Receptor</keyword>
<dbReference type="InterPro" id="IPR011009">
    <property type="entry name" value="Kinase-like_dom_sf"/>
</dbReference>
<feature type="domain" description="Protein kinase" evidence="19">
    <location>
        <begin position="374"/>
        <end position="652"/>
    </location>
</feature>
<evidence type="ECO:0000256" key="6">
    <source>
        <dbReference type="ARBA" id="ARBA00022729"/>
    </source>
</evidence>
<evidence type="ECO:0000256" key="15">
    <source>
        <dbReference type="ARBA" id="ARBA00047558"/>
    </source>
</evidence>
<dbReference type="InterPro" id="IPR000719">
    <property type="entry name" value="Prot_kinase_dom"/>
</dbReference>
<dbReference type="Pfam" id="PF01657">
    <property type="entry name" value="Stress-antifung"/>
    <property type="match status" value="2"/>
</dbReference>